<dbReference type="EMBL" id="JAAGNX010000003">
    <property type="protein sequence ID" value="NDV63203.1"/>
    <property type="molecule type" value="Genomic_DNA"/>
</dbReference>
<accession>A0A6B2M369</accession>
<evidence type="ECO:0000256" key="4">
    <source>
        <dbReference type="ARBA" id="ARBA00022729"/>
    </source>
</evidence>
<feature type="domain" description="Sulfatase N-terminal" evidence="8">
    <location>
        <begin position="24"/>
        <end position="353"/>
    </location>
</feature>
<dbReference type="InterPro" id="IPR050738">
    <property type="entry name" value="Sulfatase"/>
</dbReference>
<dbReference type="Gene3D" id="3.30.1120.10">
    <property type="match status" value="1"/>
</dbReference>
<evidence type="ECO:0000259" key="8">
    <source>
        <dbReference type="Pfam" id="PF00884"/>
    </source>
</evidence>
<keyword evidence="6" id="KW-0106">Calcium</keyword>
<evidence type="ECO:0000256" key="3">
    <source>
        <dbReference type="ARBA" id="ARBA00022723"/>
    </source>
</evidence>
<evidence type="ECO:0000256" key="7">
    <source>
        <dbReference type="SAM" id="SignalP"/>
    </source>
</evidence>
<comment type="caution">
    <text evidence="9">The sequence shown here is derived from an EMBL/GenBank/DDBJ whole genome shotgun (WGS) entry which is preliminary data.</text>
</comment>
<dbReference type="PROSITE" id="PS00149">
    <property type="entry name" value="SULFATASE_2"/>
    <property type="match status" value="1"/>
</dbReference>
<evidence type="ECO:0000256" key="1">
    <source>
        <dbReference type="ARBA" id="ARBA00001913"/>
    </source>
</evidence>
<comment type="cofactor">
    <cofactor evidence="1">
        <name>Ca(2+)</name>
        <dbReference type="ChEBI" id="CHEBI:29108"/>
    </cofactor>
</comment>
<reference evidence="9 10" key="1">
    <citation type="submission" date="2020-02" db="EMBL/GenBank/DDBJ databases">
        <title>Albibacoteraceae fam. nov., the first described family within the subdivision 4 Verrucomicrobia.</title>
        <authorList>
            <person name="Xi F."/>
        </authorList>
    </citation>
    <scope>NUCLEOTIDE SEQUENCE [LARGE SCALE GENOMIC DNA]</scope>
    <source>
        <strain evidence="9 10">CK1056</strain>
    </source>
</reference>
<evidence type="ECO:0000313" key="10">
    <source>
        <dbReference type="Proteomes" id="UP000478417"/>
    </source>
</evidence>
<dbReference type="PANTHER" id="PTHR42693">
    <property type="entry name" value="ARYLSULFATASE FAMILY MEMBER"/>
    <property type="match status" value="1"/>
</dbReference>
<sequence length="470" mass="52675">MIKKTLLFLVLAMAMNFLPGKAMNVVFFLVDDMGYHDLSLTGSEFYETPRIDSLAGDGLMLDQAYSAFPRCVPSRFAMMSGVHPSRAEGDGENTGRMKPERVTLAEALKAHGYATFFAGKWHIGKKKNEFPEAQGFDVNIAGGSAGAPGSYFPPYGSDKPGLTGPEVLNNDEGKYLTDVLTDKTLEFIDEHQEEPFFVYFSHYAVHTPIQGKQDKTERYSEKVETIQYEGPEYDMGKDGRHLRHQNNAGYAAMVESVDESLGRIVERLKELGIYDETIIILTSDHGGLSNAGINNKRELATTNLPLRAGKGHMYEGGIRVPVIVRWPGHAEEGKTASFPITGMDYYPTILQMLELPLQPDVHEDGVSFVPGIKGECGFNEDRSFFWYSDKGRLTSTGDRNAAVIRRGNYKLLEFFSEKEIELYDLSKDPAETENLAESLPAIRESLYKELLEWKSAMKVKDRNQTTKFDY</sequence>
<dbReference type="GO" id="GO:0046872">
    <property type="term" value="F:metal ion binding"/>
    <property type="evidence" value="ECO:0007669"/>
    <property type="project" value="UniProtKB-KW"/>
</dbReference>
<keyword evidence="3" id="KW-0479">Metal-binding</keyword>
<dbReference type="SUPFAM" id="SSF53649">
    <property type="entry name" value="Alkaline phosphatase-like"/>
    <property type="match status" value="1"/>
</dbReference>
<evidence type="ECO:0000313" key="9">
    <source>
        <dbReference type="EMBL" id="NDV63203.1"/>
    </source>
</evidence>
<feature type="signal peptide" evidence="7">
    <location>
        <begin position="1"/>
        <end position="22"/>
    </location>
</feature>
<dbReference type="AlphaFoldDB" id="A0A6B2M369"/>
<dbReference type="Gene3D" id="3.40.720.10">
    <property type="entry name" value="Alkaline Phosphatase, subunit A"/>
    <property type="match status" value="1"/>
</dbReference>
<dbReference type="RefSeq" id="WP_163966416.1">
    <property type="nucleotide sequence ID" value="NZ_JAAGNX010000003.1"/>
</dbReference>
<evidence type="ECO:0000256" key="5">
    <source>
        <dbReference type="ARBA" id="ARBA00022801"/>
    </source>
</evidence>
<dbReference type="PANTHER" id="PTHR42693:SF42">
    <property type="entry name" value="ARYLSULFATASE G"/>
    <property type="match status" value="1"/>
</dbReference>
<dbReference type="GO" id="GO:0004065">
    <property type="term" value="F:arylsulfatase activity"/>
    <property type="evidence" value="ECO:0007669"/>
    <property type="project" value="TreeGrafter"/>
</dbReference>
<organism evidence="9 10">
    <name type="scientific">Oceanipulchritudo coccoides</name>
    <dbReference type="NCBI Taxonomy" id="2706888"/>
    <lineage>
        <taxon>Bacteria</taxon>
        <taxon>Pseudomonadati</taxon>
        <taxon>Verrucomicrobiota</taxon>
        <taxon>Opitutia</taxon>
        <taxon>Puniceicoccales</taxon>
        <taxon>Oceanipulchritudinaceae</taxon>
        <taxon>Oceanipulchritudo</taxon>
    </lineage>
</organism>
<keyword evidence="4 7" id="KW-0732">Signal</keyword>
<dbReference type="InterPro" id="IPR024607">
    <property type="entry name" value="Sulfatase_CS"/>
</dbReference>
<dbReference type="InterPro" id="IPR017850">
    <property type="entry name" value="Alkaline_phosphatase_core_sf"/>
</dbReference>
<keyword evidence="5" id="KW-0378">Hydrolase</keyword>
<dbReference type="Pfam" id="PF00884">
    <property type="entry name" value="Sulfatase"/>
    <property type="match status" value="1"/>
</dbReference>
<evidence type="ECO:0000256" key="2">
    <source>
        <dbReference type="ARBA" id="ARBA00008779"/>
    </source>
</evidence>
<dbReference type="InterPro" id="IPR000917">
    <property type="entry name" value="Sulfatase_N"/>
</dbReference>
<feature type="chain" id="PRO_5025331934" evidence="7">
    <location>
        <begin position="23"/>
        <end position="470"/>
    </location>
</feature>
<keyword evidence="10" id="KW-1185">Reference proteome</keyword>
<evidence type="ECO:0000256" key="6">
    <source>
        <dbReference type="ARBA" id="ARBA00022837"/>
    </source>
</evidence>
<protein>
    <submittedName>
        <fullName evidence="9">Sulfatase</fullName>
    </submittedName>
</protein>
<gene>
    <name evidence="9" type="ORF">G0Q06_12125</name>
</gene>
<name>A0A6B2M369_9BACT</name>
<proteinExistence type="inferred from homology"/>
<comment type="similarity">
    <text evidence="2">Belongs to the sulfatase family.</text>
</comment>
<dbReference type="CDD" id="cd16144">
    <property type="entry name" value="ARS_like"/>
    <property type="match status" value="1"/>
</dbReference>
<dbReference type="Proteomes" id="UP000478417">
    <property type="component" value="Unassembled WGS sequence"/>
</dbReference>